<name>A0A1Y2JMW2_BRAJP</name>
<evidence type="ECO:0000313" key="3">
    <source>
        <dbReference type="Proteomes" id="UP000193335"/>
    </source>
</evidence>
<dbReference type="SUPFAM" id="SSF48452">
    <property type="entry name" value="TPR-like"/>
    <property type="match status" value="1"/>
</dbReference>
<comment type="caution">
    <text evidence="2">The sequence shown here is derived from an EMBL/GenBank/DDBJ whole genome shotgun (WGS) entry which is preliminary data.</text>
</comment>
<dbReference type="SMART" id="SM00028">
    <property type="entry name" value="TPR"/>
    <property type="match status" value="2"/>
</dbReference>
<protein>
    <submittedName>
        <fullName evidence="2">Uncharacterized protein</fullName>
    </submittedName>
</protein>
<keyword evidence="1" id="KW-0802">TPR repeat</keyword>
<accession>A0A1Y2JMW2</accession>
<reference evidence="2 3" key="1">
    <citation type="submission" date="2017-03" db="EMBL/GenBank/DDBJ databases">
        <title>Whole genome sequences of fourteen strains of Bradyrhizobium canariense and one strain of Bradyrhizobium japonicum isolated from Lupinus (Papilionoideae: Genisteae) species in Algeria.</title>
        <authorList>
            <person name="Crovadore J."/>
            <person name="Chekireb D."/>
            <person name="Brachmann A."/>
            <person name="Chablais R."/>
            <person name="Cochard B."/>
            <person name="Lefort F."/>
        </authorList>
    </citation>
    <scope>NUCLEOTIDE SEQUENCE [LARGE SCALE GENOMIC DNA]</scope>
    <source>
        <strain evidence="2 3">UBMA197</strain>
    </source>
</reference>
<sequence>MAWVGLDWTERTSSGSPREPAVVVLPFEASSPDENASQFAAGMSQELVSNLFRFTGFRLYTWAVGPEQVSNGSPTQFAQKSGIAYVVNGMVQAGDGEVRVTTTVSNATSREIVWSRTSARPLDPASLMASQKDLAGEIAAFVGQPYGVIKSDIDASPIKSSVSNMESYRCVLRAYRYRRSFLRSEFAPAMQCLEETVRRDPDYSDGWAMLGWMHADAGRMGHGGDDNRQREYDKALEATSRAVSLQPDNPLALKALAAAYHFMGRYAESDRLTRQAVQLNPNDPDVLAQWGWRLAIRGNFSEGVPLLKRAIERTVNPPGRYFHFIAIDLYLKRDFRQMLEVSERASLSDSGFSQLLIALANTELGNREAASRSLQKMSRYEPLARDPEGFLRRNGATDQIVDALAAGLQKARAFSAQ</sequence>
<dbReference type="AlphaFoldDB" id="A0A1Y2JMW2"/>
<feature type="repeat" description="TPR" evidence="1">
    <location>
        <begin position="250"/>
        <end position="283"/>
    </location>
</feature>
<dbReference type="Proteomes" id="UP000193335">
    <property type="component" value="Unassembled WGS sequence"/>
</dbReference>
<dbReference type="EMBL" id="NAFL01000251">
    <property type="protein sequence ID" value="OSJ32175.1"/>
    <property type="molecule type" value="Genomic_DNA"/>
</dbReference>
<evidence type="ECO:0000256" key="1">
    <source>
        <dbReference type="PROSITE-ProRule" id="PRU00339"/>
    </source>
</evidence>
<dbReference type="InterPro" id="IPR011990">
    <property type="entry name" value="TPR-like_helical_dom_sf"/>
</dbReference>
<dbReference type="PROSITE" id="PS50005">
    <property type="entry name" value="TPR"/>
    <property type="match status" value="1"/>
</dbReference>
<dbReference type="Gene3D" id="1.25.40.10">
    <property type="entry name" value="Tetratricopeptide repeat domain"/>
    <property type="match status" value="1"/>
</dbReference>
<proteinExistence type="predicted"/>
<dbReference type="PANTHER" id="PTHR12558:SF33">
    <property type="entry name" value="BLL7664 PROTEIN"/>
    <property type="match status" value="1"/>
</dbReference>
<dbReference type="InterPro" id="IPR019734">
    <property type="entry name" value="TPR_rpt"/>
</dbReference>
<organism evidence="2 3">
    <name type="scientific">Bradyrhizobium japonicum</name>
    <dbReference type="NCBI Taxonomy" id="375"/>
    <lineage>
        <taxon>Bacteria</taxon>
        <taxon>Pseudomonadati</taxon>
        <taxon>Pseudomonadota</taxon>
        <taxon>Alphaproteobacteria</taxon>
        <taxon>Hyphomicrobiales</taxon>
        <taxon>Nitrobacteraceae</taxon>
        <taxon>Bradyrhizobium</taxon>
    </lineage>
</organism>
<evidence type="ECO:0000313" key="2">
    <source>
        <dbReference type="EMBL" id="OSJ32175.1"/>
    </source>
</evidence>
<dbReference type="PANTHER" id="PTHR12558">
    <property type="entry name" value="CELL DIVISION CYCLE 16,23,27"/>
    <property type="match status" value="1"/>
</dbReference>
<gene>
    <name evidence="2" type="ORF">BSZ19_19760</name>
</gene>